<keyword evidence="5" id="KW-0256">Endoplasmic reticulum</keyword>
<evidence type="ECO:0000256" key="1">
    <source>
        <dbReference type="ARBA" id="ARBA00001971"/>
    </source>
</evidence>
<dbReference type="RefSeq" id="XP_022239479.1">
    <property type="nucleotide sequence ID" value="XM_022383771.1"/>
</dbReference>
<reference evidence="11" key="1">
    <citation type="submission" date="2025-08" db="UniProtKB">
        <authorList>
            <consortium name="RefSeq"/>
        </authorList>
    </citation>
    <scope>IDENTIFICATION</scope>
    <source>
        <tissue evidence="11">Muscle</tissue>
    </source>
</reference>
<keyword evidence="8 9" id="KW-0472">Membrane</keyword>
<dbReference type="GeneID" id="106457644"/>
<keyword evidence="10" id="KW-1185">Reference proteome</keyword>
<accession>A0ABM1S774</accession>
<evidence type="ECO:0000256" key="7">
    <source>
        <dbReference type="ARBA" id="ARBA00023033"/>
    </source>
</evidence>
<keyword evidence="4" id="KW-0349">Heme</keyword>
<dbReference type="InterPro" id="IPR050196">
    <property type="entry name" value="Cytochrome_P450_Monoox"/>
</dbReference>
<evidence type="ECO:0000256" key="4">
    <source>
        <dbReference type="ARBA" id="ARBA00022617"/>
    </source>
</evidence>
<evidence type="ECO:0000256" key="6">
    <source>
        <dbReference type="ARBA" id="ARBA00023004"/>
    </source>
</evidence>
<feature type="transmembrane region" description="Helical" evidence="9">
    <location>
        <begin position="53"/>
        <end position="72"/>
    </location>
</feature>
<evidence type="ECO:0000256" key="9">
    <source>
        <dbReference type="SAM" id="Phobius"/>
    </source>
</evidence>
<keyword evidence="7" id="KW-0503">Monooxygenase</keyword>
<keyword evidence="6" id="KW-0408">Iron</keyword>
<gene>
    <name evidence="11" type="primary">LOC106457644</name>
</gene>
<dbReference type="PANTHER" id="PTHR24291:SF189">
    <property type="entry name" value="CYTOCHROME P450 4C3-RELATED"/>
    <property type="match status" value="1"/>
</dbReference>
<dbReference type="Pfam" id="PF00067">
    <property type="entry name" value="p450"/>
    <property type="match status" value="2"/>
</dbReference>
<organism evidence="10 11">
    <name type="scientific">Limulus polyphemus</name>
    <name type="common">Atlantic horseshoe crab</name>
    <dbReference type="NCBI Taxonomy" id="6850"/>
    <lineage>
        <taxon>Eukaryota</taxon>
        <taxon>Metazoa</taxon>
        <taxon>Ecdysozoa</taxon>
        <taxon>Arthropoda</taxon>
        <taxon>Chelicerata</taxon>
        <taxon>Merostomata</taxon>
        <taxon>Xiphosura</taxon>
        <taxon>Limulidae</taxon>
        <taxon>Limulus</taxon>
    </lineage>
</organism>
<dbReference type="CDD" id="cd20628">
    <property type="entry name" value="CYP4"/>
    <property type="match status" value="1"/>
</dbReference>
<dbReference type="Gene3D" id="1.10.630.10">
    <property type="entry name" value="Cytochrome P450"/>
    <property type="match status" value="2"/>
</dbReference>
<feature type="transmembrane region" description="Helical" evidence="9">
    <location>
        <begin position="20"/>
        <end position="41"/>
    </location>
</feature>
<dbReference type="InterPro" id="IPR002401">
    <property type="entry name" value="Cyt_P450_E_grp-I"/>
</dbReference>
<comment type="subcellular location">
    <subcellularLocation>
        <location evidence="2">Endoplasmic reticulum membrane</location>
    </subcellularLocation>
</comment>
<proteinExistence type="inferred from homology"/>
<evidence type="ECO:0000256" key="3">
    <source>
        <dbReference type="ARBA" id="ARBA00010617"/>
    </source>
</evidence>
<evidence type="ECO:0000256" key="8">
    <source>
        <dbReference type="ARBA" id="ARBA00023136"/>
    </source>
</evidence>
<keyword evidence="9" id="KW-0812">Transmembrane</keyword>
<dbReference type="InterPro" id="IPR036396">
    <property type="entry name" value="Cyt_P450_sf"/>
</dbReference>
<dbReference type="Proteomes" id="UP000694941">
    <property type="component" value="Unplaced"/>
</dbReference>
<comment type="cofactor">
    <cofactor evidence="1">
        <name>heme</name>
        <dbReference type="ChEBI" id="CHEBI:30413"/>
    </cofactor>
</comment>
<dbReference type="PRINTS" id="PR00463">
    <property type="entry name" value="EP450I"/>
</dbReference>
<dbReference type="InterPro" id="IPR001128">
    <property type="entry name" value="Cyt_P450"/>
</dbReference>
<dbReference type="SUPFAM" id="SSF48264">
    <property type="entry name" value="Cytochrome P450"/>
    <property type="match status" value="2"/>
</dbReference>
<feature type="transmembrane region" description="Helical" evidence="9">
    <location>
        <begin position="542"/>
        <end position="561"/>
    </location>
</feature>
<dbReference type="PANTHER" id="PTHR24291">
    <property type="entry name" value="CYTOCHROME P450 FAMILY 4"/>
    <property type="match status" value="1"/>
</dbReference>
<protein>
    <submittedName>
        <fullName evidence="11">Cytochrome P450 4c3-like</fullName>
    </submittedName>
</protein>
<dbReference type="PRINTS" id="PR00385">
    <property type="entry name" value="P450"/>
</dbReference>
<evidence type="ECO:0000313" key="10">
    <source>
        <dbReference type="Proteomes" id="UP000694941"/>
    </source>
</evidence>
<evidence type="ECO:0000313" key="11">
    <source>
        <dbReference type="RefSeq" id="XP_022239479.1"/>
    </source>
</evidence>
<comment type="similarity">
    <text evidence="3">Belongs to the cytochrome P450 family.</text>
</comment>
<keyword evidence="9" id="KW-1133">Transmembrane helix</keyword>
<sequence>MEQEQSLFPVGFINLFPGHTWRTLGLLTLLGIILPIVLIYHKYTQKAGKVLKVPGSSANSLIVAFTLVFSFFRNKSVDKNVLFLQTLCGGCYVFDKSRIWRFFMGLRPVALFYKPETVEAILSSNVNVEKSFDYSFIHPWLKEGLVTSGGAKWKSRRKLLTPAFHFRILEDFIPVFDEQSKIMVSKMREKIDDEYMDIVPISTLCTLDIICETAMGIHLGSQENKESDYVKSMHNVAETFIARVAKPWFWPDFIFYRTQLGKKFLKSTETMDKFTRQVIRARKSEKLKQKVIENDEDNQQDEIASGYRRKRQAFLDLLLEHHLKDNTLTEDDMQEEVDSFMFAGHDTTAVGISWAIYALGLYPDVQSRVQEEVDSIFGDDKDRPITADDLKQMKYMELVLKETQRVFPSAPFIARDLVEDLNVNGYTLPKGTTCIILTYMLHRNEEVFPNAEKFDPDRFLPENCIGRHAFAYTPFSGGPRNCIGQKFAFMEEKVMLANVIRNFHIKSLDQRDKLHIKMEMVLRSKNGLRIRLEERNKIVTRWLPLCIAVLLPVIIVFINRYKRYLQMWKIPGPQCCHPILGNANIVPSFYRFQGVAPHVLLFQTLCAFAHLFDKERFFRFWIGMRFVVAFYKPETVEVILSSPTIIDKADEYSMLHPWLGSGLLTSSGNKWKARRKMLTPAFHFRILEDFLHVFNEKSDILVEKLKEAQTYKWVYMEHFITLCTLDSICESAMGIKIHAQSSKDSPYVKAVYEVGEMFMARMMRPWLWPTIFFSLSSYGRRFYKSLTDLHNFTRWVISNRKAKMLNSQAANEKEENTGENGVGKSKRRQAFLDLLINHHLNDPSLSLEDIREEVDTFMFEGHDTTAMGISWTLYLIGLDRTIQQKIQYEIDSIFGDDKKRPVTIEDIKKMKYLDCALKEGLRLFPSVPFIGRMLKEDIVVNGHTIPQGTTCFIFTFMLHRNPEVFPNPEVFDPDRFLPENVAGRHPYAYIPFSAGPRNCIGQKFAMMEQKVLIANILRNFNLTSLDPRDKIHLIAEMVVRPKQGLRMQITPRC</sequence>
<dbReference type="PROSITE" id="PS00086">
    <property type="entry name" value="CYTOCHROME_P450"/>
    <property type="match status" value="2"/>
</dbReference>
<evidence type="ECO:0000256" key="5">
    <source>
        <dbReference type="ARBA" id="ARBA00022824"/>
    </source>
</evidence>
<name>A0ABM1S774_LIMPO</name>
<dbReference type="InterPro" id="IPR017972">
    <property type="entry name" value="Cyt_P450_CS"/>
</dbReference>
<keyword evidence="4" id="KW-0479">Metal-binding</keyword>
<keyword evidence="7" id="KW-0560">Oxidoreductase</keyword>
<evidence type="ECO:0000256" key="2">
    <source>
        <dbReference type="ARBA" id="ARBA00004586"/>
    </source>
</evidence>